<protein>
    <recommendedName>
        <fullName evidence="2">Inositolphosphotransferase Aur1/Ipt1 domain-containing protein</fullName>
    </recommendedName>
</protein>
<evidence type="ECO:0000313" key="4">
    <source>
        <dbReference type="Proteomes" id="UP000818323"/>
    </source>
</evidence>
<feature type="domain" description="Inositolphosphotransferase Aur1/Ipt1" evidence="2">
    <location>
        <begin position="2"/>
        <end position="129"/>
    </location>
</feature>
<feature type="transmembrane region" description="Helical" evidence="1">
    <location>
        <begin position="15"/>
        <end position="32"/>
    </location>
</feature>
<organism evidence="3 4">
    <name type="scientific">Microvirga arsenatis</name>
    <dbReference type="NCBI Taxonomy" id="2692265"/>
    <lineage>
        <taxon>Bacteria</taxon>
        <taxon>Pseudomonadati</taxon>
        <taxon>Pseudomonadota</taxon>
        <taxon>Alphaproteobacteria</taxon>
        <taxon>Hyphomicrobiales</taxon>
        <taxon>Methylobacteriaceae</taxon>
        <taxon>Microvirga</taxon>
    </lineage>
</organism>
<evidence type="ECO:0000259" key="2">
    <source>
        <dbReference type="Pfam" id="PF14378"/>
    </source>
</evidence>
<keyword evidence="1" id="KW-0472">Membrane</keyword>
<feature type="transmembrane region" description="Helical" evidence="1">
    <location>
        <begin position="106"/>
        <end position="127"/>
    </location>
</feature>
<dbReference type="RefSeq" id="WP_161722580.1">
    <property type="nucleotide sequence ID" value="NZ_JAAAXI010000004.1"/>
</dbReference>
<keyword evidence="1" id="KW-1133">Transmembrane helix</keyword>
<name>A0ABW9YUV2_9HYPH</name>
<accession>A0ABW9YUV2</accession>
<dbReference type="EMBL" id="JAAAXJ010000003">
    <property type="protein sequence ID" value="NBJ24173.1"/>
    <property type="molecule type" value="Genomic_DNA"/>
</dbReference>
<dbReference type="Pfam" id="PF14378">
    <property type="entry name" value="PAP2_3"/>
    <property type="match status" value="1"/>
</dbReference>
<comment type="caution">
    <text evidence="3">The sequence shown here is derived from an EMBL/GenBank/DDBJ whole genome shotgun (WGS) entry which is preliminary data.</text>
</comment>
<dbReference type="Proteomes" id="UP000818323">
    <property type="component" value="Unassembled WGS sequence"/>
</dbReference>
<evidence type="ECO:0000313" key="3">
    <source>
        <dbReference type="EMBL" id="NBJ24173.1"/>
    </source>
</evidence>
<dbReference type="InterPro" id="IPR026841">
    <property type="entry name" value="Aur1/Ipt1"/>
</dbReference>
<evidence type="ECO:0000256" key="1">
    <source>
        <dbReference type="SAM" id="Phobius"/>
    </source>
</evidence>
<reference evidence="3 4" key="1">
    <citation type="submission" date="2020-01" db="EMBL/GenBank/DDBJ databases">
        <title>Microvirga sp. nov., an arsenate reduction bacterium isolated from Tibet hotspring sediments.</title>
        <authorList>
            <person name="Yuan C.-G."/>
        </authorList>
    </citation>
    <scope>NUCLEOTIDE SEQUENCE [LARGE SCALE GENOMIC DNA]</scope>
    <source>
        <strain evidence="3 4">SYSU G3D203</strain>
    </source>
</reference>
<keyword evidence="4" id="KW-1185">Reference proteome</keyword>
<keyword evidence="1" id="KW-0812">Transmembrane</keyword>
<sequence>MDRHPHLLDVMDRTYWSLTLYSCVVFILLTLFSRQERTKEFLVLFFVSAIVVSVIGLFFPADGTMVFYALEPNTLVNVSPREGTFWIDALHAVRANPDHTFRLNDLPGLAAFPSFHAAMGVITVYCARETPHRWNGQSE</sequence>
<gene>
    <name evidence="3" type="ORF">GR303_07370</name>
</gene>
<feature type="transmembrane region" description="Helical" evidence="1">
    <location>
        <begin position="41"/>
        <end position="61"/>
    </location>
</feature>
<proteinExistence type="predicted"/>